<reference evidence="3" key="1">
    <citation type="submission" date="2020-07" db="EMBL/GenBank/DDBJ databases">
        <title>Huge and variable diversity of episymbiotic CPR bacteria and DPANN archaea in groundwater ecosystems.</title>
        <authorList>
            <person name="He C.Y."/>
            <person name="Keren R."/>
            <person name="Whittaker M."/>
            <person name="Farag I.F."/>
            <person name="Doudna J."/>
            <person name="Cate J.H.D."/>
            <person name="Banfield J.F."/>
        </authorList>
    </citation>
    <scope>NUCLEOTIDE SEQUENCE</scope>
    <source>
        <strain evidence="3">NC_groundwater_717_Ag_S-0.2um_59_8</strain>
    </source>
</reference>
<evidence type="ECO:0000313" key="4">
    <source>
        <dbReference type="Proteomes" id="UP000741360"/>
    </source>
</evidence>
<dbReference type="AlphaFoldDB" id="A0A932GPP1"/>
<feature type="signal peptide" evidence="2">
    <location>
        <begin position="1"/>
        <end position="21"/>
    </location>
</feature>
<dbReference type="Proteomes" id="UP000741360">
    <property type="component" value="Unassembled WGS sequence"/>
</dbReference>
<dbReference type="Gene3D" id="3.40.190.10">
    <property type="entry name" value="Periplasmic binding protein-like II"/>
    <property type="match status" value="2"/>
</dbReference>
<gene>
    <name evidence="3" type="ORF">HYY65_07080</name>
</gene>
<evidence type="ECO:0000313" key="3">
    <source>
        <dbReference type="EMBL" id="MBI3014808.1"/>
    </source>
</evidence>
<dbReference type="EMBL" id="JACPSX010000127">
    <property type="protein sequence ID" value="MBI3014808.1"/>
    <property type="molecule type" value="Genomic_DNA"/>
</dbReference>
<sequence length="365" mass="40538">MSRKIALWVLFVCLLPGVVYAQAQVPSKSAAPTLDSIIAGARREGRLDLVWSESSMGGFKGTAALEKLINQKYGLNLKFNFTAGPDMTLMATKVLQENKAGVAATSDVYLGNAALYAPLYKADVLLAVDWKKVFPHFPDKSVELGGRAVWVWSGDRGIDYNTNLVSPAEVPRNTTDVLKPKWKGKIASTPYAAGFDRWADMIGEEKVDAFMQVFTKEYVRGLIRCAGEEERVARGEFAMFLFNCSNNEVLLLKEAGAPIDYVIPKDAASLSPFYMAIPKHAAHPNVAMLYMAALQTKEGQDIVWNFSRSGSHLVKDSNYALWFEKEFKDVKNIKVFTAEYLVEHGDRLQKLLAKYRGMLLSGSKK</sequence>
<comment type="caution">
    <text evidence="3">The sequence shown here is derived from an EMBL/GenBank/DDBJ whole genome shotgun (WGS) entry which is preliminary data.</text>
</comment>
<dbReference type="PANTHER" id="PTHR30006">
    <property type="entry name" value="THIAMINE-BINDING PERIPLASMIC PROTEIN-RELATED"/>
    <property type="match status" value="1"/>
</dbReference>
<protein>
    <submittedName>
        <fullName evidence="3">ABC transporter substrate-binding protein</fullName>
    </submittedName>
</protein>
<keyword evidence="1 2" id="KW-0732">Signal</keyword>
<proteinExistence type="predicted"/>
<evidence type="ECO:0000256" key="1">
    <source>
        <dbReference type="ARBA" id="ARBA00022729"/>
    </source>
</evidence>
<organism evidence="3 4">
    <name type="scientific">Tectimicrobiota bacterium</name>
    <dbReference type="NCBI Taxonomy" id="2528274"/>
    <lineage>
        <taxon>Bacteria</taxon>
        <taxon>Pseudomonadati</taxon>
        <taxon>Nitrospinota/Tectimicrobiota group</taxon>
        <taxon>Candidatus Tectimicrobiota</taxon>
    </lineage>
</organism>
<evidence type="ECO:0000256" key="2">
    <source>
        <dbReference type="SAM" id="SignalP"/>
    </source>
</evidence>
<name>A0A932GPP1_UNCTE</name>
<feature type="chain" id="PRO_5037035803" evidence="2">
    <location>
        <begin position="22"/>
        <end position="365"/>
    </location>
</feature>
<dbReference type="Pfam" id="PF13343">
    <property type="entry name" value="SBP_bac_6"/>
    <property type="match status" value="1"/>
</dbReference>
<dbReference type="SUPFAM" id="SSF53850">
    <property type="entry name" value="Periplasmic binding protein-like II"/>
    <property type="match status" value="1"/>
</dbReference>
<accession>A0A932GPP1</accession>